<dbReference type="Gene3D" id="3.30.450.40">
    <property type="match status" value="1"/>
</dbReference>
<sequence>MTEQTAPRRPDEDSAALAELLGSVVRTLEPEPDVDSTLENIVRAVVAAVPGTEHAGVTLLESGRLRSVAPTGAVVAKLDRLQEELSQGPCVDAVFDRPVYRTGDIGADERWPEFAGAAAGLGIASMLGIRLFTKSANLGALNLYSTEFDAFDDEAEHISTLFAAHAAVALTGSQRQEQLRNALQTRDTISMAKGILMERHRITDEQAFSLLVSASQRSNRKLHDIALWLVKESNARHDA</sequence>
<dbReference type="PIRSF" id="PIRSF036625">
    <property type="entry name" value="GAF_ANTAR"/>
    <property type="match status" value="1"/>
</dbReference>
<keyword evidence="3" id="KW-0805">Transcription regulation</keyword>
<dbReference type="InterPro" id="IPR011006">
    <property type="entry name" value="CheY-like_superfamily"/>
</dbReference>
<dbReference type="InterPro" id="IPR029016">
    <property type="entry name" value="GAF-like_dom_sf"/>
</dbReference>
<dbReference type="InterPro" id="IPR003018">
    <property type="entry name" value="GAF"/>
</dbReference>
<keyword evidence="1" id="KW-0808">Transferase</keyword>
<evidence type="ECO:0000256" key="2">
    <source>
        <dbReference type="ARBA" id="ARBA00022777"/>
    </source>
</evidence>
<keyword evidence="4" id="KW-0804">Transcription</keyword>
<reference evidence="6" key="1">
    <citation type="submission" date="2019-09" db="EMBL/GenBank/DDBJ databases">
        <authorList>
            <person name="Teo W.F.A."/>
            <person name="Duangmal K."/>
        </authorList>
    </citation>
    <scope>NUCLEOTIDE SEQUENCE [LARGE SCALE GENOMIC DNA]</scope>
    <source>
        <strain evidence="6">K81G1</strain>
    </source>
</reference>
<dbReference type="SUPFAM" id="SSF52172">
    <property type="entry name" value="CheY-like"/>
    <property type="match status" value="1"/>
</dbReference>
<dbReference type="Proteomes" id="UP000319769">
    <property type="component" value="Unassembled WGS sequence"/>
</dbReference>
<dbReference type="PROSITE" id="PS50921">
    <property type="entry name" value="ANTAR"/>
    <property type="match status" value="1"/>
</dbReference>
<dbReference type="InterPro" id="IPR036388">
    <property type="entry name" value="WH-like_DNA-bd_sf"/>
</dbReference>
<name>A0A5N0UMY6_9PSEU</name>
<proteinExistence type="predicted"/>
<dbReference type="InterPro" id="IPR005561">
    <property type="entry name" value="ANTAR"/>
</dbReference>
<accession>A0A5N0UMY6</accession>
<dbReference type="AlphaFoldDB" id="A0A5N0UMY6"/>
<evidence type="ECO:0000259" key="5">
    <source>
        <dbReference type="PROSITE" id="PS50921"/>
    </source>
</evidence>
<keyword evidence="7" id="KW-1185">Reference proteome</keyword>
<evidence type="ECO:0000256" key="3">
    <source>
        <dbReference type="ARBA" id="ARBA00023015"/>
    </source>
</evidence>
<dbReference type="SUPFAM" id="SSF55781">
    <property type="entry name" value="GAF domain-like"/>
    <property type="match status" value="1"/>
</dbReference>
<gene>
    <name evidence="6" type="ORF">FPZ12_043710</name>
</gene>
<evidence type="ECO:0000313" key="7">
    <source>
        <dbReference type="Proteomes" id="UP000319769"/>
    </source>
</evidence>
<protein>
    <submittedName>
        <fullName evidence="6">GAF and ANTAR domain-containing protein</fullName>
    </submittedName>
</protein>
<dbReference type="EMBL" id="VMNW02000148">
    <property type="protein sequence ID" value="KAA9149221.1"/>
    <property type="molecule type" value="Genomic_DNA"/>
</dbReference>
<dbReference type="RefSeq" id="WP_144759588.1">
    <property type="nucleotide sequence ID" value="NZ_VMNW02000148.1"/>
</dbReference>
<dbReference type="Pfam" id="PF03861">
    <property type="entry name" value="ANTAR"/>
    <property type="match status" value="1"/>
</dbReference>
<dbReference type="OrthoDB" id="4629915at2"/>
<organism evidence="6 7">
    <name type="scientific">Amycolatopsis acidicola</name>
    <dbReference type="NCBI Taxonomy" id="2596893"/>
    <lineage>
        <taxon>Bacteria</taxon>
        <taxon>Bacillati</taxon>
        <taxon>Actinomycetota</taxon>
        <taxon>Actinomycetes</taxon>
        <taxon>Pseudonocardiales</taxon>
        <taxon>Pseudonocardiaceae</taxon>
        <taxon>Amycolatopsis</taxon>
    </lineage>
</organism>
<dbReference type="Pfam" id="PF13185">
    <property type="entry name" value="GAF_2"/>
    <property type="match status" value="1"/>
</dbReference>
<keyword evidence="2" id="KW-0418">Kinase</keyword>
<feature type="domain" description="ANTAR" evidence="5">
    <location>
        <begin position="169"/>
        <end position="230"/>
    </location>
</feature>
<dbReference type="SMART" id="SM01012">
    <property type="entry name" value="ANTAR"/>
    <property type="match status" value="1"/>
</dbReference>
<evidence type="ECO:0000313" key="6">
    <source>
        <dbReference type="EMBL" id="KAA9149221.1"/>
    </source>
</evidence>
<dbReference type="InterPro" id="IPR012074">
    <property type="entry name" value="GAF_ANTAR"/>
</dbReference>
<evidence type="ECO:0000256" key="4">
    <source>
        <dbReference type="ARBA" id="ARBA00023163"/>
    </source>
</evidence>
<evidence type="ECO:0000256" key="1">
    <source>
        <dbReference type="ARBA" id="ARBA00022679"/>
    </source>
</evidence>
<dbReference type="Gene3D" id="1.10.10.10">
    <property type="entry name" value="Winged helix-like DNA-binding domain superfamily/Winged helix DNA-binding domain"/>
    <property type="match status" value="1"/>
</dbReference>
<dbReference type="GO" id="GO:0003723">
    <property type="term" value="F:RNA binding"/>
    <property type="evidence" value="ECO:0007669"/>
    <property type="project" value="InterPro"/>
</dbReference>
<comment type="caution">
    <text evidence="6">The sequence shown here is derived from an EMBL/GenBank/DDBJ whole genome shotgun (WGS) entry which is preliminary data.</text>
</comment>
<dbReference type="GO" id="GO:0016301">
    <property type="term" value="F:kinase activity"/>
    <property type="evidence" value="ECO:0007669"/>
    <property type="project" value="UniProtKB-KW"/>
</dbReference>